<name>A0A7J7KAN5_BUGNE</name>
<reference evidence="2" key="1">
    <citation type="submission" date="2020-06" db="EMBL/GenBank/DDBJ databases">
        <title>Draft genome of Bugula neritina, a colonial animal packing powerful symbionts and potential medicines.</title>
        <authorList>
            <person name="Rayko M."/>
        </authorList>
    </citation>
    <scope>NUCLEOTIDE SEQUENCE [LARGE SCALE GENOMIC DNA]</scope>
    <source>
        <strain evidence="2">Kwan_BN1</strain>
    </source>
</reference>
<dbReference type="Proteomes" id="UP000593567">
    <property type="component" value="Unassembled WGS sequence"/>
</dbReference>
<keyword evidence="3" id="KW-1185">Reference proteome</keyword>
<keyword evidence="1" id="KW-0812">Transmembrane</keyword>
<comment type="caution">
    <text evidence="2">The sequence shown here is derived from an EMBL/GenBank/DDBJ whole genome shotgun (WGS) entry which is preliminary data.</text>
</comment>
<keyword evidence="1" id="KW-1133">Transmembrane helix</keyword>
<keyword evidence="1" id="KW-0472">Membrane</keyword>
<protein>
    <submittedName>
        <fullName evidence="2">Uncharacterized protein</fullName>
    </submittedName>
</protein>
<evidence type="ECO:0000313" key="3">
    <source>
        <dbReference type="Proteomes" id="UP000593567"/>
    </source>
</evidence>
<dbReference type="EMBL" id="VXIV02000951">
    <property type="protein sequence ID" value="KAF6035014.1"/>
    <property type="molecule type" value="Genomic_DNA"/>
</dbReference>
<proteinExistence type="predicted"/>
<evidence type="ECO:0000313" key="2">
    <source>
        <dbReference type="EMBL" id="KAF6035014.1"/>
    </source>
</evidence>
<sequence>MPNSTTPVYTLYTGQTSKCTQDILKLDLSFGRPNVTECYNCAVKLPFALLEDEKFGCHVFFGGVGLAILILILLFCIYPNIMSMHPSLVPMSYPGKTNGSTPMFIAYSAPPSQSRAFPMESRIGASRSAAIPYPT</sequence>
<accession>A0A7J7KAN5</accession>
<dbReference type="AlphaFoldDB" id="A0A7J7KAN5"/>
<gene>
    <name evidence="2" type="ORF">EB796_006669</name>
</gene>
<evidence type="ECO:0000256" key="1">
    <source>
        <dbReference type="SAM" id="Phobius"/>
    </source>
</evidence>
<organism evidence="2 3">
    <name type="scientific">Bugula neritina</name>
    <name type="common">Brown bryozoan</name>
    <name type="synonym">Sertularia neritina</name>
    <dbReference type="NCBI Taxonomy" id="10212"/>
    <lineage>
        <taxon>Eukaryota</taxon>
        <taxon>Metazoa</taxon>
        <taxon>Spiralia</taxon>
        <taxon>Lophotrochozoa</taxon>
        <taxon>Bryozoa</taxon>
        <taxon>Gymnolaemata</taxon>
        <taxon>Cheilostomatida</taxon>
        <taxon>Flustrina</taxon>
        <taxon>Buguloidea</taxon>
        <taxon>Bugulidae</taxon>
        <taxon>Bugula</taxon>
    </lineage>
</organism>
<feature type="transmembrane region" description="Helical" evidence="1">
    <location>
        <begin position="59"/>
        <end position="78"/>
    </location>
</feature>